<feature type="region of interest" description="Disordered" evidence="1">
    <location>
        <begin position="1"/>
        <end position="34"/>
    </location>
</feature>
<protein>
    <submittedName>
        <fullName evidence="2">TolC family protein</fullName>
    </submittedName>
</protein>
<accession>A0ABW9Z2D4</accession>
<reference evidence="2 3" key="1">
    <citation type="submission" date="2020-01" db="EMBL/GenBank/DDBJ databases">
        <title>Microvirga sp. nov., an arsenate reduction bacterium isolated from Tibet hotspring sediments.</title>
        <authorList>
            <person name="Yuan C.-G."/>
        </authorList>
    </citation>
    <scope>NUCLEOTIDE SEQUENCE [LARGE SCALE GENOMIC DNA]</scope>
    <source>
        <strain evidence="2 3">SYSU G3D203</strain>
    </source>
</reference>
<dbReference type="EMBL" id="JAAAXJ010000019">
    <property type="protein sequence ID" value="NBJ26829.1"/>
    <property type="molecule type" value="Genomic_DNA"/>
</dbReference>
<dbReference type="PANTHER" id="PTHR30203:SF24">
    <property type="entry name" value="BLR4935 PROTEIN"/>
    <property type="match status" value="1"/>
</dbReference>
<evidence type="ECO:0000313" key="3">
    <source>
        <dbReference type="Proteomes" id="UP000818323"/>
    </source>
</evidence>
<dbReference type="Proteomes" id="UP000818323">
    <property type="component" value="Unassembled WGS sequence"/>
</dbReference>
<evidence type="ECO:0000313" key="2">
    <source>
        <dbReference type="EMBL" id="NBJ26829.1"/>
    </source>
</evidence>
<keyword evidence="3" id="KW-1185">Reference proteome</keyword>
<comment type="caution">
    <text evidence="2">The sequence shown here is derived from an EMBL/GenBank/DDBJ whole genome shotgun (WGS) entry which is preliminary data.</text>
</comment>
<gene>
    <name evidence="2" type="ORF">GR303_21040</name>
</gene>
<name>A0ABW9Z2D4_9HYPH</name>
<dbReference type="InterPro" id="IPR010131">
    <property type="entry name" value="MdtP/NodT-like"/>
</dbReference>
<sequence length="522" mass="56737">MTHAQNHHDISRPGAARQGTRKEGTRMNQQECTRGSISRPGLLAGVALSLLLGGCVSFSADGGLSTAQTLAYTELNKDVVKVSTEAEALAIQQRVEDLLKRPLTADSAVQIALLKNRGLQVAFNELGVSEAEFIRATLPPNPTVSLSRLGGSLELEIERQILIGLFELATLPARAAIAEQRFRAAQFRTAEAVLRLAAETRREYYRAIAANQQVAFMQQALGTAETASELAKQLGESGALNKLEQAREHAFYQELGAQLARARIEQKVARERLIRQLGLWGRDIDFRLPNSLPPLPARIASAKDIERRALEQRVDLQALRHDLNAVAGQYGLTNATRFVTDIELAGLSSYERAKSVSVDHGEVEIEKEKINRRGLEVEFTIPIFDFGATATRGAQEAYMAAANRLAERAVNVRSEAREAYLRYRGNYDLARHYQSRVLPLQKRIQDEALLQYSGMLVDVSQLILDARARILSNVDAINARRDFWIAATDLKAALVGGGVSGGEGGGEATTAAAGGAAAGGGH</sequence>
<dbReference type="Gene3D" id="1.20.1600.10">
    <property type="entry name" value="Outer membrane efflux proteins (OEP)"/>
    <property type="match status" value="1"/>
</dbReference>
<feature type="compositionally biased region" description="Basic and acidic residues" evidence="1">
    <location>
        <begin position="1"/>
        <end position="11"/>
    </location>
</feature>
<dbReference type="PANTHER" id="PTHR30203">
    <property type="entry name" value="OUTER MEMBRANE CATION EFFLUX PROTEIN"/>
    <property type="match status" value="1"/>
</dbReference>
<evidence type="ECO:0000256" key="1">
    <source>
        <dbReference type="SAM" id="MobiDB-lite"/>
    </source>
</evidence>
<proteinExistence type="predicted"/>
<organism evidence="2 3">
    <name type="scientific">Microvirga arsenatis</name>
    <dbReference type="NCBI Taxonomy" id="2692265"/>
    <lineage>
        <taxon>Bacteria</taxon>
        <taxon>Pseudomonadati</taxon>
        <taxon>Pseudomonadota</taxon>
        <taxon>Alphaproteobacteria</taxon>
        <taxon>Hyphomicrobiales</taxon>
        <taxon>Methylobacteriaceae</taxon>
        <taxon>Microvirga</taxon>
    </lineage>
</organism>
<dbReference type="SUPFAM" id="SSF56954">
    <property type="entry name" value="Outer membrane efflux proteins (OEP)"/>
    <property type="match status" value="1"/>
</dbReference>